<dbReference type="SUPFAM" id="SSF50985">
    <property type="entry name" value="RCC1/BLIP-II"/>
    <property type="match status" value="1"/>
</dbReference>
<dbReference type="Gene3D" id="2.130.10.30">
    <property type="entry name" value="Regulator of chromosome condensation 1/beta-lactamase-inhibitor protein II"/>
    <property type="match status" value="2"/>
</dbReference>
<dbReference type="InterPro" id="IPR009091">
    <property type="entry name" value="RCC1/BLIP-II"/>
</dbReference>
<protein>
    <recommendedName>
        <fullName evidence="3">RCC1-like domain-containing protein</fullName>
    </recommendedName>
</protein>
<feature type="domain" description="RCC1-like" evidence="3">
    <location>
        <begin position="5"/>
        <end position="382"/>
    </location>
</feature>
<evidence type="ECO:0000313" key="5">
    <source>
        <dbReference type="Proteomes" id="UP000794436"/>
    </source>
</evidence>
<feature type="repeat" description="RCC1" evidence="2">
    <location>
        <begin position="3"/>
        <end position="54"/>
    </location>
</feature>
<feature type="repeat" description="RCC1" evidence="2">
    <location>
        <begin position="55"/>
        <end position="104"/>
    </location>
</feature>
<feature type="repeat" description="RCC1" evidence="2">
    <location>
        <begin position="121"/>
        <end position="174"/>
    </location>
</feature>
<feature type="repeat" description="RCC1" evidence="2">
    <location>
        <begin position="283"/>
        <end position="332"/>
    </location>
</feature>
<dbReference type="InterPro" id="IPR051709">
    <property type="entry name" value="Ub-ligase/GTPase-reg"/>
</dbReference>
<organism evidence="4 5">
    <name type="scientific">Pythium oligandrum</name>
    <name type="common">Mycoparasitic fungus</name>
    <dbReference type="NCBI Taxonomy" id="41045"/>
    <lineage>
        <taxon>Eukaryota</taxon>
        <taxon>Sar</taxon>
        <taxon>Stramenopiles</taxon>
        <taxon>Oomycota</taxon>
        <taxon>Peronosporomycetes</taxon>
        <taxon>Pythiales</taxon>
        <taxon>Pythiaceae</taxon>
        <taxon>Pythium</taxon>
    </lineage>
</organism>
<dbReference type="Pfam" id="PF25390">
    <property type="entry name" value="WD40_RLD"/>
    <property type="match status" value="1"/>
</dbReference>
<feature type="repeat" description="RCC1" evidence="2">
    <location>
        <begin position="175"/>
        <end position="225"/>
    </location>
</feature>
<evidence type="ECO:0000256" key="1">
    <source>
        <dbReference type="ARBA" id="ARBA00022737"/>
    </source>
</evidence>
<dbReference type="PROSITE" id="PS00626">
    <property type="entry name" value="RCC1_2"/>
    <property type="match status" value="2"/>
</dbReference>
<dbReference type="AlphaFoldDB" id="A0A8K1CHJ6"/>
<dbReference type="GO" id="GO:0005737">
    <property type="term" value="C:cytoplasm"/>
    <property type="evidence" value="ECO:0007669"/>
    <property type="project" value="TreeGrafter"/>
</dbReference>
<dbReference type="PROSITE" id="PS50012">
    <property type="entry name" value="RCC1_3"/>
    <property type="match status" value="7"/>
</dbReference>
<dbReference type="InterPro" id="IPR000408">
    <property type="entry name" value="Reg_chr_condens"/>
</dbReference>
<dbReference type="PANTHER" id="PTHR45622">
    <property type="entry name" value="UBIQUITIN-PROTEIN LIGASE E3A-RELATED"/>
    <property type="match status" value="1"/>
</dbReference>
<keyword evidence="5" id="KW-1185">Reference proteome</keyword>
<feature type="repeat" description="RCC1" evidence="2">
    <location>
        <begin position="333"/>
        <end position="386"/>
    </location>
</feature>
<evidence type="ECO:0000256" key="2">
    <source>
        <dbReference type="PROSITE-ProRule" id="PRU00235"/>
    </source>
</evidence>
<feature type="repeat" description="RCC1" evidence="2">
    <location>
        <begin position="227"/>
        <end position="282"/>
    </location>
</feature>
<dbReference type="OrthoDB" id="5370059at2759"/>
<comment type="caution">
    <text evidence="4">The sequence shown here is derived from an EMBL/GenBank/DDBJ whole genome shotgun (WGS) entry which is preliminary data.</text>
</comment>
<gene>
    <name evidence="4" type="ORF">Poli38472_005458</name>
</gene>
<keyword evidence="1" id="KW-0677">Repeat</keyword>
<dbReference type="PANTHER" id="PTHR45622:SF70">
    <property type="entry name" value="SECRETION-REGULATING GUANINE NUCLEOTIDE EXCHANGE FACTOR"/>
    <property type="match status" value="1"/>
</dbReference>
<dbReference type="PRINTS" id="PR00633">
    <property type="entry name" value="RCCNDNSATION"/>
</dbReference>
<proteinExistence type="predicted"/>
<accession>A0A8K1CHJ6</accession>
<sequence>MTRKLFIWGSGGSGQLGLGNDEDYALPQEWTPRQEILLDTMTTGGCHTAARDSESRLYMWGDNEKLQLSVNAGVKSVVGPMQLPLSQITLVACGWSHSVAVAQKKASQEDADGATIEDDEQELLTWGAHHHNQLGRSSSPHHPGHVVIDGGLTRGRHVVSISCGWKHSMVVLADGSLHSWGTGRHGELGLGKEQLVAPHPTKINMVEPCDRVYCGWQHTIVHNTRTGGVYACGNNRHGQLGVPTTQETARYQFQRVEISSDTALHVRQVDVGWHYAVCLASDGRLYAWGKGTHGQLGLGAYETMQMPTALPFEGRVQALACGSEHTLVVTEDGGLYTCGWGEHGNLGHNDKENRSLLTRVAFFDDNQQKVESIVAGGAVSIAVARSVAE</sequence>
<reference evidence="4" key="1">
    <citation type="submission" date="2019-03" db="EMBL/GenBank/DDBJ databases">
        <title>Long read genome sequence of the mycoparasitic Pythium oligandrum ATCC 38472 isolated from sugarbeet rhizosphere.</title>
        <authorList>
            <person name="Gaulin E."/>
        </authorList>
    </citation>
    <scope>NUCLEOTIDE SEQUENCE</scope>
    <source>
        <strain evidence="4">ATCC 38472_TT</strain>
    </source>
</reference>
<evidence type="ECO:0000259" key="3">
    <source>
        <dbReference type="Pfam" id="PF25390"/>
    </source>
</evidence>
<dbReference type="EMBL" id="SPLM01000073">
    <property type="protein sequence ID" value="TMW62840.1"/>
    <property type="molecule type" value="Genomic_DNA"/>
</dbReference>
<dbReference type="Proteomes" id="UP000794436">
    <property type="component" value="Unassembled WGS sequence"/>
</dbReference>
<name>A0A8K1CHJ6_PYTOL</name>
<evidence type="ECO:0000313" key="4">
    <source>
        <dbReference type="EMBL" id="TMW62840.1"/>
    </source>
</evidence>
<dbReference type="InterPro" id="IPR058923">
    <property type="entry name" value="RCC1-like_dom"/>
</dbReference>